<dbReference type="InterPro" id="IPR000477">
    <property type="entry name" value="RT_dom"/>
</dbReference>
<reference evidence="2" key="2">
    <citation type="submission" date="2025-09" db="UniProtKB">
        <authorList>
            <consortium name="Ensembl"/>
        </authorList>
    </citation>
    <scope>IDENTIFICATION</scope>
</reference>
<dbReference type="AlphaFoldDB" id="A0A8C6NVQ4"/>
<reference evidence="2" key="1">
    <citation type="submission" date="2025-08" db="UniProtKB">
        <authorList>
            <consortium name="Ensembl"/>
        </authorList>
    </citation>
    <scope>IDENTIFICATION</scope>
</reference>
<sequence>MVNLWSTDATRAARRTCRRYERQWKKDNLHVSLIALRDSWKSYQEAVRSTKFAYYSDLISLNSNNPRVLYTAINSVLKLNDHHVVQASAKMCDEFCDFFIGKVAALRATMSRAPVCGHSVTAIRGLVAFQQISLNDLIKIAGKAKPSGSPDEVMPTRFFKEVFSVVAPLILHIINMSLSSGIVPDDCKKAVIQPLLKKPGLDASLAANYRPILKLPFLSKVLEKCVYHQLLVFMDENAIFETFQSGFRALHSTETALVRVLSDIYLATDSGNSVLLLLLDLTAAFDTIDHEVLLHRLHHYVGISGLALEWFRSYLTNRKMCVRMGSYSSEYSDLPWGVPQGSILGPLLFSVYILPLGDISRELGVQFHLYADDCQLYLPLNTSSGLSISILTNCLREIKTWMSEIFLSLNDHKTEAILFALSIQCDSSLTDCGSFNSQLTTSVTNLGVKLDSTLNFDTHINGVISSSLFHLHRLSKIKPFLSRCDLETVVHAFITVRLDYCNSVLFGVSKGSIASLQMVQNAVARFLEGRRKYDHITPVLAELHWLPTDVRIRFKILLLVFKTLNGLAPPYLVSLL</sequence>
<keyword evidence="3" id="KW-1185">Reference proteome</keyword>
<evidence type="ECO:0000259" key="1">
    <source>
        <dbReference type="PROSITE" id="PS50878"/>
    </source>
</evidence>
<dbReference type="SUPFAM" id="SSF56672">
    <property type="entry name" value="DNA/RNA polymerases"/>
    <property type="match status" value="1"/>
</dbReference>
<protein>
    <recommendedName>
        <fullName evidence="1">Reverse transcriptase domain-containing protein</fullName>
    </recommendedName>
</protein>
<feature type="domain" description="Reverse transcriptase" evidence="1">
    <location>
        <begin position="176"/>
        <end position="450"/>
    </location>
</feature>
<name>A0A8C6NVQ4_NOTFU</name>
<organism evidence="2 3">
    <name type="scientific">Nothobranchius furzeri</name>
    <name type="common">Turquoise killifish</name>
    <dbReference type="NCBI Taxonomy" id="105023"/>
    <lineage>
        <taxon>Eukaryota</taxon>
        <taxon>Metazoa</taxon>
        <taxon>Chordata</taxon>
        <taxon>Craniata</taxon>
        <taxon>Vertebrata</taxon>
        <taxon>Euteleostomi</taxon>
        <taxon>Actinopterygii</taxon>
        <taxon>Neopterygii</taxon>
        <taxon>Teleostei</taxon>
        <taxon>Neoteleostei</taxon>
        <taxon>Acanthomorphata</taxon>
        <taxon>Ovalentaria</taxon>
        <taxon>Atherinomorphae</taxon>
        <taxon>Cyprinodontiformes</taxon>
        <taxon>Nothobranchiidae</taxon>
        <taxon>Nothobranchius</taxon>
    </lineage>
</organism>
<evidence type="ECO:0000313" key="3">
    <source>
        <dbReference type="Proteomes" id="UP000694548"/>
    </source>
</evidence>
<evidence type="ECO:0000313" key="2">
    <source>
        <dbReference type="Ensembl" id="ENSNFUP00015028751.1"/>
    </source>
</evidence>
<dbReference type="Ensembl" id="ENSNFUT00015030039.1">
    <property type="protein sequence ID" value="ENSNFUP00015028751.1"/>
    <property type="gene ID" value="ENSNFUG00015013921.1"/>
</dbReference>
<dbReference type="PANTHER" id="PTHR33332">
    <property type="entry name" value="REVERSE TRANSCRIPTASE DOMAIN-CONTAINING PROTEIN"/>
    <property type="match status" value="1"/>
</dbReference>
<dbReference type="GeneTree" id="ENSGT01150000286909"/>
<accession>A0A8C6NVQ4</accession>
<dbReference type="Proteomes" id="UP000694548">
    <property type="component" value="Unassembled WGS sequence"/>
</dbReference>
<proteinExistence type="predicted"/>
<dbReference type="PROSITE" id="PS50878">
    <property type="entry name" value="RT_POL"/>
    <property type="match status" value="1"/>
</dbReference>
<dbReference type="Pfam" id="PF00078">
    <property type="entry name" value="RVT_1"/>
    <property type="match status" value="1"/>
</dbReference>
<dbReference type="CDD" id="cd01650">
    <property type="entry name" value="RT_nLTR_like"/>
    <property type="match status" value="1"/>
</dbReference>
<dbReference type="InterPro" id="IPR043502">
    <property type="entry name" value="DNA/RNA_pol_sf"/>
</dbReference>